<feature type="region of interest" description="Disordered" evidence="2">
    <location>
        <begin position="1107"/>
        <end position="1176"/>
    </location>
</feature>
<feature type="compositionally biased region" description="Polar residues" evidence="2">
    <location>
        <begin position="1107"/>
        <end position="1117"/>
    </location>
</feature>
<dbReference type="PANTHER" id="PTHR34491">
    <property type="entry name" value="A-TYPE INCLUSION PROTEIN, PUTATIVE-RELATED"/>
    <property type="match status" value="1"/>
</dbReference>
<dbReference type="InterPro" id="IPR006270">
    <property type="entry name" value="Strep_his_triad_rpt"/>
</dbReference>
<feature type="region of interest" description="Disordered" evidence="2">
    <location>
        <begin position="34"/>
        <end position="60"/>
    </location>
</feature>
<dbReference type="PATRIC" id="fig|28037.234.peg.711"/>
<dbReference type="Proteomes" id="UP000070136">
    <property type="component" value="Unassembled WGS sequence"/>
</dbReference>
<evidence type="ECO:0000256" key="2">
    <source>
        <dbReference type="SAM" id="MobiDB-lite"/>
    </source>
</evidence>
<dbReference type="SUPFAM" id="SSF142887">
    <property type="entry name" value="PhtA domain-like"/>
    <property type="match status" value="5"/>
</dbReference>
<comment type="caution">
    <text evidence="4">The sequence shown here is derived from an EMBL/GenBank/DDBJ whole genome shotgun (WGS) entry which is preliminary data.</text>
</comment>
<dbReference type="NCBIfam" id="TIGR01363">
    <property type="entry name" value="strep_his_triad"/>
    <property type="match status" value="2"/>
</dbReference>
<proteinExistence type="predicted"/>
<feature type="signal peptide" evidence="3">
    <location>
        <begin position="1"/>
        <end position="24"/>
    </location>
</feature>
<protein>
    <submittedName>
        <fullName evidence="4">Histidine triad protein</fullName>
    </submittedName>
</protein>
<feature type="compositionally biased region" description="Polar residues" evidence="2">
    <location>
        <begin position="43"/>
        <end position="60"/>
    </location>
</feature>
<name>A0A139QA42_STRMT</name>
<dbReference type="InterPro" id="IPR023832">
    <property type="entry name" value="His_triad_protein"/>
</dbReference>
<reference evidence="4 5" key="1">
    <citation type="submission" date="2016-01" db="EMBL/GenBank/DDBJ databases">
        <title>Highly variable Streptococcus oralis are common among viridans streptococci isolated from primates.</title>
        <authorList>
            <person name="Denapaite D."/>
            <person name="Rieger M."/>
            <person name="Koendgen S."/>
            <person name="Brueckner R."/>
            <person name="Ochigava I."/>
            <person name="Kappeler P."/>
            <person name="Maetz-Rensing K."/>
            <person name="Leendertz F."/>
            <person name="Hakenbeck R."/>
        </authorList>
    </citation>
    <scope>NUCLEOTIDE SEQUENCE [LARGE SCALE GENOMIC DNA]</scope>
    <source>
        <strain evidence="4 5">DD28</strain>
    </source>
</reference>
<gene>
    <name evidence="4" type="ORF">SMIDD28_00679</name>
</gene>
<evidence type="ECO:0000313" key="5">
    <source>
        <dbReference type="Proteomes" id="UP000070136"/>
    </source>
</evidence>
<feature type="coiled-coil region" evidence="1">
    <location>
        <begin position="967"/>
        <end position="1039"/>
    </location>
</feature>
<dbReference type="Pfam" id="PF04270">
    <property type="entry name" value="Strep_his_triad"/>
    <property type="match status" value="7"/>
</dbReference>
<feature type="region of interest" description="Disordered" evidence="2">
    <location>
        <begin position="487"/>
        <end position="526"/>
    </location>
</feature>
<feature type="compositionally biased region" description="Polar residues" evidence="2">
    <location>
        <begin position="1124"/>
        <end position="1143"/>
    </location>
</feature>
<dbReference type="InterPro" id="IPR037228">
    <property type="entry name" value="PhtA_dom_sf"/>
</dbReference>
<feature type="compositionally biased region" description="Basic and acidic residues" evidence="2">
    <location>
        <begin position="1146"/>
        <end position="1167"/>
    </location>
</feature>
<dbReference type="Gene3D" id="3.10.50.90">
    <property type="match status" value="6"/>
</dbReference>
<dbReference type="RefSeq" id="WP_061424742.1">
    <property type="nucleotide sequence ID" value="NZ_KQ970262.1"/>
</dbReference>
<accession>A0A139QA42</accession>
<dbReference type="PANTHER" id="PTHR34491:SF156">
    <property type="entry name" value="KINESIN MOTOR DOMAIN-CONTAINING PROTEIN"/>
    <property type="match status" value="1"/>
</dbReference>
<evidence type="ECO:0000313" key="4">
    <source>
        <dbReference type="EMBL" id="KXT99425.1"/>
    </source>
</evidence>
<evidence type="ECO:0000256" key="1">
    <source>
        <dbReference type="SAM" id="Coils"/>
    </source>
</evidence>
<feature type="compositionally biased region" description="Basic and acidic residues" evidence="2">
    <location>
        <begin position="510"/>
        <end position="526"/>
    </location>
</feature>
<feature type="compositionally biased region" description="Polar residues" evidence="2">
    <location>
        <begin position="233"/>
        <end position="255"/>
    </location>
</feature>
<keyword evidence="1" id="KW-0175">Coiled coil</keyword>
<evidence type="ECO:0000256" key="3">
    <source>
        <dbReference type="SAM" id="SignalP"/>
    </source>
</evidence>
<feature type="chain" id="PRO_5007488931" evidence="3">
    <location>
        <begin position="25"/>
        <end position="1176"/>
    </location>
</feature>
<dbReference type="EMBL" id="LQOA01000020">
    <property type="protein sequence ID" value="KXT99425.1"/>
    <property type="molecule type" value="Genomic_DNA"/>
</dbReference>
<sequence length="1176" mass="131002">MKFSKKYIAAGSVVIVSLSLCAYALNQHRSQENKDNNRVSYVDGSQSSQKTENLTPDQVSQKEGIQSEQIVIKITDQGYVTSHGDHYHYYNGKVPYDAIFSEELLMKDANYQLKDADIINEVKGGYIIKVDGKYYVYLKDAAHADNVRTKDEINRQKQEHVKDNEKVSADVAVARSQGRYTTDDGYVFNPADIIEDTGDAYIVPHGGHYHYIPKSDLSASELAAVKAHLAGKNTQPSQLSYSSTASENNTQSTVQGLIRKPESKIENLQSLLKELYDSPSDQRYSESDGLVFDPAKIISRTPNGVAIPHGDHYHFIPYSKLSALEEKIARMVPIGGTGSTVSTNEKPHEVVSSLGSISSSPSTLNHPSLLTNKAISSTFDGYIFNPQDIVEETATAYIVRHGDHFHYIPKSNQIGQPTLPNNGLTTPSPSLPVNPGVLHEEHEEDGHGFDANRIIAEDESGFIMIHGDHNHYFFKKYLTPEQIKAAQDHLRGKTPVTPSPAHDDDDDHDEDAHDHHHAEHGHDFDVNRVISEDEQGFVMSHGDHNHYFFKKDLTAEQIKAAQDHLKTHHDAEPVKPLAKTVESFSRDASDEEKIAYISKTYGVPLEAIRISNGFFVFGNPDQAYDPTHIHPYAVRKEHVRLPLQTGNPELDFLNELYTTALRDGVSPYSLQVENGSFVIPHGDHNHYIKVQTKGYEVALKNKIPALQSNYQPGAFDEKAVLEKVDQLLADSRSIYKDKPIEQRQIELALGQFTENMKKLATNSTAGYLATLDLFDKQYIHIDESVKPVETSALDKKYQALIDKINTLDTDSYGLPKKDLLVRLQEAKLAKDEAALAVVESQLQALQDFNDRTGVTTVEYIKYFYQHVNDGRLSDELRNKVAQLTWTLYQSQSFLKAAELNKLFPSIYQAKQEVEEALKAQPTTAKSSQTVLDTEKVDNQSAKTAIYGFLKELYGDFMPEEHMNHVSKEQVESLLSKATQLLEQIQEEGIRQSLAEEVENLKAATNKADADLDEVNSQVKDVLTRIASALQQEKENAEQDPQTLVLYQKLYDILMSLHAYLENNKGSDEDFDKVDALLDQLSANSKDKAALLELTKAILVLNQEIQSKASASEETSPARNAEANGDNTSAENQPNATAESNSETASDENKPSNARDSKPAEPASEKVTTESTTSTGS</sequence>
<dbReference type="AlphaFoldDB" id="A0A139QA42"/>
<keyword evidence="3" id="KW-0732">Signal</keyword>
<feature type="region of interest" description="Disordered" evidence="2">
    <location>
        <begin position="233"/>
        <end position="260"/>
    </location>
</feature>
<dbReference type="OrthoDB" id="3264350at2"/>
<organism evidence="4 5">
    <name type="scientific">Streptococcus mitis</name>
    <dbReference type="NCBI Taxonomy" id="28037"/>
    <lineage>
        <taxon>Bacteria</taxon>
        <taxon>Bacillati</taxon>
        <taxon>Bacillota</taxon>
        <taxon>Bacilli</taxon>
        <taxon>Lactobacillales</taxon>
        <taxon>Streptococcaceae</taxon>
        <taxon>Streptococcus</taxon>
        <taxon>Streptococcus mitis group</taxon>
    </lineage>
</organism>